<dbReference type="NCBIfam" id="TIGR01730">
    <property type="entry name" value="RND_mfp"/>
    <property type="match status" value="1"/>
</dbReference>
<dbReference type="InterPro" id="IPR058792">
    <property type="entry name" value="Beta-barrel_RND_2"/>
</dbReference>
<evidence type="ECO:0000259" key="3">
    <source>
        <dbReference type="Pfam" id="PF25954"/>
    </source>
</evidence>
<accession>A0ABV7BNH6</accession>
<comment type="similarity">
    <text evidence="1">Belongs to the membrane fusion protein (MFP) (TC 8.A.1) family.</text>
</comment>
<dbReference type="Proteomes" id="UP001595420">
    <property type="component" value="Unassembled WGS sequence"/>
</dbReference>
<dbReference type="PANTHER" id="PTHR30469">
    <property type="entry name" value="MULTIDRUG RESISTANCE PROTEIN MDTA"/>
    <property type="match status" value="1"/>
</dbReference>
<sequence>MASRSLLAAAFLALGSALGAGAMYGLRPGAEAPGAATPAAAAPATPREQPPAAVQVMTLGRGEVQSVLTSIGTLRAVQSVPIASLTGGVVLAANFTEGGAVAQGTPLVEFDRRIADAQLTAAQGQLQVAQLRFERGQSLVGVRSRQQMDDDRASLQQAQSELAVRRTTLDQLTLRAPFAGFAGQRLFGVGEYVPAGKTLLWLEDRTTLRIQFRIPERFLPVLRVGQEFALEVDAVPGRRFTGRVSLIDTRPDLDERTLHLRGEVPNPGHVLPSGVFGRVRLVIEQVPDALLLPPGAVQYTLTGASVFRVKEGRAERVPVRIGLQMADRVQVLEGLAAGDTVVTEGQFNLDDGRRVNVVAQSPPVPAALGAPGR</sequence>
<proteinExistence type="inferred from homology"/>
<keyword evidence="2" id="KW-0732">Signal</keyword>
<dbReference type="EMBL" id="JBHRSB010000001">
    <property type="protein sequence ID" value="MFC2998823.1"/>
    <property type="molecule type" value="Genomic_DNA"/>
</dbReference>
<feature type="domain" description="YknX-like C-terminal permuted SH3-like" evidence="4">
    <location>
        <begin position="290"/>
        <end position="357"/>
    </location>
</feature>
<feature type="signal peptide" evidence="2">
    <location>
        <begin position="1"/>
        <end position="22"/>
    </location>
</feature>
<evidence type="ECO:0000313" key="6">
    <source>
        <dbReference type="Proteomes" id="UP001595420"/>
    </source>
</evidence>
<dbReference type="RefSeq" id="WP_216834434.1">
    <property type="nucleotide sequence ID" value="NZ_JAFNJS010000001.1"/>
</dbReference>
<dbReference type="InterPro" id="IPR006143">
    <property type="entry name" value="RND_pump_MFP"/>
</dbReference>
<evidence type="ECO:0000256" key="1">
    <source>
        <dbReference type="ARBA" id="ARBA00009477"/>
    </source>
</evidence>
<evidence type="ECO:0000313" key="5">
    <source>
        <dbReference type="EMBL" id="MFC2998823.1"/>
    </source>
</evidence>
<gene>
    <name evidence="5" type="ORF">ACFOD3_02900</name>
</gene>
<name>A0ABV7BNH6_9PROT</name>
<feature type="domain" description="CusB-like beta-barrel" evidence="3">
    <location>
        <begin position="210"/>
        <end position="282"/>
    </location>
</feature>
<dbReference type="Pfam" id="PF25954">
    <property type="entry name" value="Beta-barrel_RND_2"/>
    <property type="match status" value="1"/>
</dbReference>
<protein>
    <submittedName>
        <fullName evidence="5">Efflux RND transporter periplasmic adaptor subunit</fullName>
    </submittedName>
</protein>
<evidence type="ECO:0000259" key="4">
    <source>
        <dbReference type="Pfam" id="PF25989"/>
    </source>
</evidence>
<organism evidence="5 6">
    <name type="scientific">Falsiroseomonas tokyonensis</name>
    <dbReference type="NCBI Taxonomy" id="430521"/>
    <lineage>
        <taxon>Bacteria</taxon>
        <taxon>Pseudomonadati</taxon>
        <taxon>Pseudomonadota</taxon>
        <taxon>Alphaproteobacteria</taxon>
        <taxon>Acetobacterales</taxon>
        <taxon>Roseomonadaceae</taxon>
        <taxon>Falsiroseomonas</taxon>
    </lineage>
</organism>
<feature type="chain" id="PRO_5045730328" evidence="2">
    <location>
        <begin position="23"/>
        <end position="373"/>
    </location>
</feature>
<evidence type="ECO:0000256" key="2">
    <source>
        <dbReference type="SAM" id="SignalP"/>
    </source>
</evidence>
<dbReference type="InterPro" id="IPR058637">
    <property type="entry name" value="YknX-like_C"/>
</dbReference>
<reference evidence="6" key="1">
    <citation type="journal article" date="2019" name="Int. J. Syst. Evol. Microbiol.">
        <title>The Global Catalogue of Microorganisms (GCM) 10K type strain sequencing project: providing services to taxonomists for standard genome sequencing and annotation.</title>
        <authorList>
            <consortium name="The Broad Institute Genomics Platform"/>
            <consortium name="The Broad Institute Genome Sequencing Center for Infectious Disease"/>
            <person name="Wu L."/>
            <person name="Ma J."/>
        </authorList>
    </citation>
    <scope>NUCLEOTIDE SEQUENCE [LARGE SCALE GENOMIC DNA]</scope>
    <source>
        <strain evidence="6">CGMCC 1.16855</strain>
    </source>
</reference>
<keyword evidence="6" id="KW-1185">Reference proteome</keyword>
<comment type="caution">
    <text evidence="5">The sequence shown here is derived from an EMBL/GenBank/DDBJ whole genome shotgun (WGS) entry which is preliminary data.</text>
</comment>
<dbReference type="Pfam" id="PF25989">
    <property type="entry name" value="YknX_C"/>
    <property type="match status" value="1"/>
</dbReference>
<dbReference type="PANTHER" id="PTHR30469:SF36">
    <property type="entry name" value="BLL3903 PROTEIN"/>
    <property type="match status" value="1"/>
</dbReference>